<organism evidence="1 2">
    <name type="scientific">Dovyalis caffra</name>
    <dbReference type="NCBI Taxonomy" id="77055"/>
    <lineage>
        <taxon>Eukaryota</taxon>
        <taxon>Viridiplantae</taxon>
        <taxon>Streptophyta</taxon>
        <taxon>Embryophyta</taxon>
        <taxon>Tracheophyta</taxon>
        <taxon>Spermatophyta</taxon>
        <taxon>Magnoliopsida</taxon>
        <taxon>eudicotyledons</taxon>
        <taxon>Gunneridae</taxon>
        <taxon>Pentapetalae</taxon>
        <taxon>rosids</taxon>
        <taxon>fabids</taxon>
        <taxon>Malpighiales</taxon>
        <taxon>Salicaceae</taxon>
        <taxon>Flacourtieae</taxon>
        <taxon>Dovyalis</taxon>
    </lineage>
</organism>
<accession>A0AAV1SIA6</accession>
<gene>
    <name evidence="1" type="ORF">DCAF_LOCUS23879</name>
</gene>
<proteinExistence type="predicted"/>
<evidence type="ECO:0000313" key="2">
    <source>
        <dbReference type="Proteomes" id="UP001314170"/>
    </source>
</evidence>
<dbReference type="Proteomes" id="UP001314170">
    <property type="component" value="Unassembled WGS sequence"/>
</dbReference>
<comment type="caution">
    <text evidence="1">The sequence shown here is derived from an EMBL/GenBank/DDBJ whole genome shotgun (WGS) entry which is preliminary data.</text>
</comment>
<protein>
    <submittedName>
        <fullName evidence="1">Uncharacterized protein</fullName>
    </submittedName>
</protein>
<keyword evidence="2" id="KW-1185">Reference proteome</keyword>
<reference evidence="1 2" key="1">
    <citation type="submission" date="2024-01" db="EMBL/GenBank/DDBJ databases">
        <authorList>
            <person name="Waweru B."/>
        </authorList>
    </citation>
    <scope>NUCLEOTIDE SEQUENCE [LARGE SCALE GENOMIC DNA]</scope>
</reference>
<sequence>MKIIKGKVQKWEYIAEEDEDDEEDRLRSVFGDVGKLPGGISNGYFVDFERKSSYPFTRFFEGVFHDPIKMVISGIGKIMEGRRKIMKSQSKMEVMGAHDQDGGRSVTKVMKSQLKEKMEVMGAHDQDGGQSVCAEPMLA</sequence>
<evidence type="ECO:0000313" key="1">
    <source>
        <dbReference type="EMBL" id="CAK7351489.1"/>
    </source>
</evidence>
<dbReference type="AlphaFoldDB" id="A0AAV1SIA6"/>
<name>A0AAV1SIA6_9ROSI</name>
<dbReference type="EMBL" id="CAWUPB010001184">
    <property type="protein sequence ID" value="CAK7351489.1"/>
    <property type="molecule type" value="Genomic_DNA"/>
</dbReference>